<accession>A0AAI8MJ81</accession>
<dbReference type="PANTHER" id="PTHR45947">
    <property type="entry name" value="SULFOQUINOVOSYL TRANSFERASE SQD2"/>
    <property type="match status" value="1"/>
</dbReference>
<dbReference type="GO" id="GO:0016757">
    <property type="term" value="F:glycosyltransferase activity"/>
    <property type="evidence" value="ECO:0007669"/>
    <property type="project" value="TreeGrafter"/>
</dbReference>
<reference evidence="3 4" key="1">
    <citation type="journal article" date="2012" name="Microbes Environ.">
        <title>Complete genome sequence of Bradyrhizobium sp. S23321: insights into symbiosis evolution in soil oligotrophs.</title>
        <authorList>
            <person name="Okubo T."/>
            <person name="Tsukui T."/>
            <person name="Maita H."/>
            <person name="Okamoto S."/>
            <person name="Oshima K."/>
            <person name="Fujisawa T."/>
            <person name="Saito A."/>
            <person name="Futamata H."/>
            <person name="Hattori R."/>
            <person name="Shimomura Y."/>
            <person name="Haruta S."/>
            <person name="Morimoto S."/>
            <person name="Wang Y."/>
            <person name="Sakai Y."/>
            <person name="Hattori M."/>
            <person name="Aizawa S."/>
            <person name="Nagashima K.V.P."/>
            <person name="Masuda S."/>
            <person name="Hattori T."/>
            <person name="Yamashita A."/>
            <person name="Bao Z."/>
            <person name="Hayatsu M."/>
            <person name="Kajiya-Kanegae H."/>
            <person name="Yoshinaga I."/>
            <person name="Sakamoto K."/>
            <person name="Toyota K."/>
            <person name="Nakao M."/>
            <person name="Kohara M."/>
            <person name="Anda M."/>
            <person name="Niwa R."/>
            <person name="Jung-Hwan P."/>
            <person name="Sameshima-Saito R."/>
            <person name="Tokuda S."/>
            <person name="Yamamoto S."/>
            <person name="Yamamoto S."/>
            <person name="Yokoyama T."/>
            <person name="Akutsu T."/>
            <person name="Nakamura Y."/>
            <person name="Nakahira-Yanaka Y."/>
            <person name="Takada Hoshino Y."/>
            <person name="Hirakawa H."/>
            <person name="Mitsui H."/>
            <person name="Terasawa K."/>
            <person name="Itakura M."/>
            <person name="Sato S."/>
            <person name="Ikeda-Ohtsubo W."/>
            <person name="Sakakura N."/>
            <person name="Kaminuma E."/>
            <person name="Minamisawa K."/>
        </authorList>
    </citation>
    <scope>NUCLEOTIDE SEQUENCE [LARGE SCALE GENOMIC DNA]</scope>
    <source>
        <strain evidence="3 4">S23321</strain>
    </source>
</reference>
<dbReference type="AlphaFoldDB" id="A0AAI8MJ81"/>
<feature type="domain" description="Glycosyltransferase subfamily 4-like N-terminal" evidence="2">
    <location>
        <begin position="26"/>
        <end position="202"/>
    </location>
</feature>
<dbReference type="Pfam" id="PF13439">
    <property type="entry name" value="Glyco_transf_4"/>
    <property type="match status" value="1"/>
</dbReference>
<evidence type="ECO:0000313" key="3">
    <source>
        <dbReference type="EMBL" id="BAL79459.1"/>
    </source>
</evidence>
<proteinExistence type="predicted"/>
<dbReference type="SUPFAM" id="SSF53756">
    <property type="entry name" value="UDP-Glycosyltransferase/glycogen phosphorylase"/>
    <property type="match status" value="1"/>
</dbReference>
<dbReference type="InterPro" id="IPR050194">
    <property type="entry name" value="Glycosyltransferase_grp1"/>
</dbReference>
<dbReference type="InterPro" id="IPR001296">
    <property type="entry name" value="Glyco_trans_1"/>
</dbReference>
<dbReference type="EMBL" id="AP012279">
    <property type="protein sequence ID" value="BAL79459.1"/>
    <property type="molecule type" value="Genomic_DNA"/>
</dbReference>
<keyword evidence="4" id="KW-1185">Reference proteome</keyword>
<evidence type="ECO:0000259" key="2">
    <source>
        <dbReference type="Pfam" id="PF13439"/>
    </source>
</evidence>
<dbReference type="Proteomes" id="UP000007886">
    <property type="component" value="Chromosome"/>
</dbReference>
<dbReference type="InterPro" id="IPR028098">
    <property type="entry name" value="Glyco_trans_4-like_N"/>
</dbReference>
<dbReference type="CDD" id="cd03794">
    <property type="entry name" value="GT4_WbuB-like"/>
    <property type="match status" value="1"/>
</dbReference>
<dbReference type="RefSeq" id="WP_015688722.1">
    <property type="nucleotide sequence ID" value="NC_017082.1"/>
</dbReference>
<dbReference type="Gene3D" id="3.40.50.2000">
    <property type="entry name" value="Glycogen Phosphorylase B"/>
    <property type="match status" value="2"/>
</dbReference>
<sequence length="439" mass="49363">MVLAGKSLRPRRILIIVENLPVPFDRRVWNEATALVKAGYEVSVICPVGHGASARREVIDGIHIYRHPIIEARSVSFYFVEYAVALFWEFLLAWRVLFERGFDVIHACNPPDLIFLIGGFFKLLLGKKFVFDHHDINPELFEAKFGKRNLLYRVVVALERCTFAISDISLATNLSYRSIALERGKMDPSRVFVVRSGPNLERLRIVPPDPSVRKGRAYCVGYVGVLGAQEGINYLLEAARHIVRDLKRNDIQFCIAGGGPELERLKALAIKLEIDEYVTFHGRVSDDELLRILNTADVCVNSDECNAMNDKSTMNKIMEYMALAKPIVQFDLTEGRYTAQNASLYAAANDSIDFAVKILELLSNAERRKQLGEFGRARVMEQLAWPHEEPKLLNAYEVLFEGGLAVHGQSRGQVASSHGAGLVPENLVRRLLSPLASRK</sequence>
<dbReference type="PANTHER" id="PTHR45947:SF3">
    <property type="entry name" value="SULFOQUINOVOSYL TRANSFERASE SQD2"/>
    <property type="match status" value="1"/>
</dbReference>
<gene>
    <name evidence="3" type="ORF">S23_62710</name>
</gene>
<evidence type="ECO:0000259" key="1">
    <source>
        <dbReference type="Pfam" id="PF00534"/>
    </source>
</evidence>
<dbReference type="Pfam" id="PF00534">
    <property type="entry name" value="Glycos_transf_1"/>
    <property type="match status" value="1"/>
</dbReference>
<keyword evidence="3" id="KW-0808">Transferase</keyword>
<name>A0AAI8MJ81_9BRAD</name>
<feature type="domain" description="Glycosyl transferase family 1" evidence="1">
    <location>
        <begin position="215"/>
        <end position="377"/>
    </location>
</feature>
<protein>
    <submittedName>
        <fullName evidence="3">Glycosyl transferase group 1</fullName>
    </submittedName>
</protein>
<organism evidence="3 4">
    <name type="scientific">Bradyrhizobium cosmicum</name>
    <dbReference type="NCBI Taxonomy" id="1404864"/>
    <lineage>
        <taxon>Bacteria</taxon>
        <taxon>Pseudomonadati</taxon>
        <taxon>Pseudomonadota</taxon>
        <taxon>Alphaproteobacteria</taxon>
        <taxon>Hyphomicrobiales</taxon>
        <taxon>Nitrobacteraceae</taxon>
        <taxon>Bradyrhizobium</taxon>
    </lineage>
</organism>
<evidence type="ECO:0000313" key="4">
    <source>
        <dbReference type="Proteomes" id="UP000007886"/>
    </source>
</evidence>
<dbReference type="KEGG" id="brs:S23_62710"/>